<sequence length="152" mass="17325">MKFPTHVVCDNSLNVIDYHNGNVIWNDAEGYFVYFLVMNPSTIHNSPSAGMSFGSKSMVPAAMICIDYGEIQNIRCEINEEAFDAVAAALNMTQDQIDYNKHRLFEQTNADVAIQRKRMYAYSNQAHKNSPDGKRNFTDLEEYDKTVHPVSY</sequence>
<dbReference type="EMBL" id="BK032823">
    <property type="protein sequence ID" value="DAF62354.1"/>
    <property type="molecule type" value="Genomic_DNA"/>
</dbReference>
<protein>
    <submittedName>
        <fullName evidence="1">Uncharacterized protein</fullName>
    </submittedName>
</protein>
<reference evidence="1" key="1">
    <citation type="journal article" date="2021" name="Proc. Natl. Acad. Sci. U.S.A.">
        <title>A Catalog of Tens of Thousands of Viruses from Human Metagenomes Reveals Hidden Associations with Chronic Diseases.</title>
        <authorList>
            <person name="Tisza M.J."/>
            <person name="Buck C.B."/>
        </authorList>
    </citation>
    <scope>NUCLEOTIDE SEQUENCE</scope>
    <source>
        <strain evidence="1">CtIty1</strain>
    </source>
</reference>
<organism evidence="1">
    <name type="scientific">Myoviridae sp. ctIty1</name>
    <dbReference type="NCBI Taxonomy" id="2827673"/>
    <lineage>
        <taxon>Viruses</taxon>
        <taxon>Duplodnaviria</taxon>
        <taxon>Heunggongvirae</taxon>
        <taxon>Uroviricota</taxon>
        <taxon>Caudoviricetes</taxon>
    </lineage>
</organism>
<accession>A0A8S5THW2</accession>
<name>A0A8S5THW2_9CAUD</name>
<evidence type="ECO:0000313" key="1">
    <source>
        <dbReference type="EMBL" id="DAF62354.1"/>
    </source>
</evidence>
<proteinExistence type="predicted"/>